<dbReference type="Pfam" id="PF19458">
    <property type="entry name" value="DUF5995"/>
    <property type="match status" value="1"/>
</dbReference>
<evidence type="ECO:0000313" key="1">
    <source>
        <dbReference type="EMBL" id="SIT13107.1"/>
    </source>
</evidence>
<comment type="caution">
    <text evidence="1">The sequence shown here is derived from an EMBL/GenBank/DDBJ whole genome shotgun (WGS) entry which is preliminary data.</text>
</comment>
<protein>
    <submittedName>
        <fullName evidence="1">Uncharacterized protein</fullName>
    </submittedName>
</protein>
<keyword evidence="2" id="KW-1185">Reference proteome</keyword>
<evidence type="ECO:0000313" key="2">
    <source>
        <dbReference type="Proteomes" id="UP000185728"/>
    </source>
</evidence>
<dbReference type="Proteomes" id="UP000185728">
    <property type="component" value="Unassembled WGS sequence"/>
</dbReference>
<proteinExistence type="predicted"/>
<dbReference type="RefSeq" id="WP_262508159.1">
    <property type="nucleotide sequence ID" value="NZ_FTOB01000012.1"/>
</dbReference>
<organism evidence="1 2">
    <name type="scientific">Zobellia uliginosa</name>
    <dbReference type="NCBI Taxonomy" id="143224"/>
    <lineage>
        <taxon>Bacteria</taxon>
        <taxon>Pseudomonadati</taxon>
        <taxon>Bacteroidota</taxon>
        <taxon>Flavobacteriia</taxon>
        <taxon>Flavobacteriales</taxon>
        <taxon>Flavobacteriaceae</taxon>
        <taxon>Zobellia</taxon>
    </lineage>
</organism>
<dbReference type="InterPro" id="IPR046037">
    <property type="entry name" value="DUF5995"/>
</dbReference>
<accession>A0ABY1L1W3</accession>
<name>A0ABY1L1W3_9FLAO</name>
<gene>
    <name evidence="1" type="ORF">SAMN05421766_11239</name>
</gene>
<sequence>MLRQLDIIIDTAIAANSHMGLFAYVYRRTTAQILKEVELGNFEDNDRMVKFDVEFANFYLDAYHAYSNGLEVSRSWDFAFKNAKEPLTILQHVMLGINTHINLDLAMAVSTVMRERELAEIENDYNTVNRILSDIVNEMQDRLGRVSPLLFMLDWAGKNSDEKIIDFSMAKAREVSWGNANLLWGLGVEHQGEAIKNIDGVVLKLSEFIKTPRSKIIDFLLSLIGRFEERNIAKVIATLRED</sequence>
<dbReference type="EMBL" id="FTOB01000012">
    <property type="protein sequence ID" value="SIT13107.1"/>
    <property type="molecule type" value="Genomic_DNA"/>
</dbReference>
<reference evidence="1 2" key="1">
    <citation type="submission" date="2017-01" db="EMBL/GenBank/DDBJ databases">
        <authorList>
            <person name="Varghese N."/>
            <person name="Submissions S."/>
        </authorList>
    </citation>
    <scope>NUCLEOTIDE SEQUENCE [LARGE SCALE GENOMIC DNA]</scope>
    <source>
        <strain evidence="1 2">DSM 2061</strain>
    </source>
</reference>